<dbReference type="Proteomes" id="UP000886865">
    <property type="component" value="Unassembled WGS sequence"/>
</dbReference>
<evidence type="ECO:0000313" key="1">
    <source>
        <dbReference type="EMBL" id="HIS74200.1"/>
    </source>
</evidence>
<reference evidence="1" key="2">
    <citation type="journal article" date="2021" name="PeerJ">
        <title>Extensive microbial diversity within the chicken gut microbiome revealed by metagenomics and culture.</title>
        <authorList>
            <person name="Gilroy R."/>
            <person name="Ravi A."/>
            <person name="Getino M."/>
            <person name="Pursley I."/>
            <person name="Horton D.L."/>
            <person name="Alikhan N.F."/>
            <person name="Baker D."/>
            <person name="Gharbi K."/>
            <person name="Hall N."/>
            <person name="Watson M."/>
            <person name="Adriaenssens E.M."/>
            <person name="Foster-Nyarko E."/>
            <person name="Jarju S."/>
            <person name="Secka A."/>
            <person name="Antonio M."/>
            <person name="Oren A."/>
            <person name="Chaudhuri R.R."/>
            <person name="La Ragione R."/>
            <person name="Hildebrand F."/>
            <person name="Pallen M.J."/>
        </authorList>
    </citation>
    <scope>NUCLEOTIDE SEQUENCE</scope>
    <source>
        <strain evidence="1">CHK152-2871</strain>
    </source>
</reference>
<organism evidence="1 2">
    <name type="scientific">Candidatus Galligastranaerophilus intestinavium</name>
    <dbReference type="NCBI Taxonomy" id="2840836"/>
    <lineage>
        <taxon>Bacteria</taxon>
        <taxon>Candidatus Galligastranaerophilus</taxon>
    </lineage>
</organism>
<dbReference type="EMBL" id="DVJQ01000034">
    <property type="protein sequence ID" value="HIS74200.1"/>
    <property type="molecule type" value="Genomic_DNA"/>
</dbReference>
<reference evidence="1" key="1">
    <citation type="submission" date="2020-10" db="EMBL/GenBank/DDBJ databases">
        <authorList>
            <person name="Gilroy R."/>
        </authorList>
    </citation>
    <scope>NUCLEOTIDE SEQUENCE</scope>
    <source>
        <strain evidence="1">CHK152-2871</strain>
    </source>
</reference>
<name>A0A9D1FJ87_9BACT</name>
<dbReference type="AlphaFoldDB" id="A0A9D1FJ87"/>
<protein>
    <submittedName>
        <fullName evidence="1">Uncharacterized protein</fullName>
    </submittedName>
</protein>
<accession>A0A9D1FJ87</accession>
<comment type="caution">
    <text evidence="1">The sequence shown here is derived from an EMBL/GenBank/DDBJ whole genome shotgun (WGS) entry which is preliminary data.</text>
</comment>
<feature type="non-terminal residue" evidence="1">
    <location>
        <position position="1"/>
    </location>
</feature>
<evidence type="ECO:0000313" key="2">
    <source>
        <dbReference type="Proteomes" id="UP000886865"/>
    </source>
</evidence>
<gene>
    <name evidence="1" type="ORF">IAA86_04165</name>
</gene>
<sequence>LKGLKAQYSKDSKQKIETIAKKILEHCFYYVSSENAPKIVIKGYDNLNKDKEAKSICINDLYRKIYSKNVTDEDVNIKNSTFKIKHVKLFDTGEEENHKVYFCGNNRMVQSDTVKNITKLGNLDEKIQDTDSSNKFYYIAYISGKYLDENTDPDREGFTFSRKDVQMDIPGHLTLADIKNGISDSLINYIAPYIEIIRQNKMQRIAEVIENELGQYHYLLNENEDFFDDISPYAEKEDIKKKIKIKHIIKRDEINKNFENFVKETDLNLIENNNEYEKRLKKFVKEIDEAGRADLAEYIAQRKVILEYYEKYLGWNKENNKPYKEEFIHNLIYPMGTTSNEIPYEKHNLWIIDDRLAFSDFITSDKAFSQLNNIKSNSNDRADLLFDNKKIFSNNENTILDTVTIIEFKRPERDDYTDKDNPINQIYGYIDEIKEGKIRKSNGRPVNVANNAKFYCYIICDITKKIEGFAKKANFIEMPGGNGYFLFTNNYNAYIEIISFNKVLQDCKKRNNILFKKLGLEK</sequence>
<proteinExistence type="predicted"/>